<proteinExistence type="predicted"/>
<reference evidence="1" key="1">
    <citation type="submission" date="2019-12" db="EMBL/GenBank/DDBJ databases">
        <title>Genome sequencing and annotation of Brassica cretica.</title>
        <authorList>
            <person name="Studholme D.J."/>
            <person name="Sarris P.F."/>
        </authorList>
    </citation>
    <scope>NUCLEOTIDE SEQUENCE</scope>
    <source>
        <strain evidence="1">PFS-102/07</strain>
        <tissue evidence="1">Leaf</tissue>
    </source>
</reference>
<organism evidence="1">
    <name type="scientific">Brassica cretica</name>
    <name type="common">Mustard</name>
    <dbReference type="NCBI Taxonomy" id="69181"/>
    <lineage>
        <taxon>Eukaryota</taxon>
        <taxon>Viridiplantae</taxon>
        <taxon>Streptophyta</taxon>
        <taxon>Embryophyta</taxon>
        <taxon>Tracheophyta</taxon>
        <taxon>Spermatophyta</taxon>
        <taxon>Magnoliopsida</taxon>
        <taxon>eudicotyledons</taxon>
        <taxon>Gunneridae</taxon>
        <taxon>Pentapetalae</taxon>
        <taxon>rosids</taxon>
        <taxon>malvids</taxon>
        <taxon>Brassicales</taxon>
        <taxon>Brassicaceae</taxon>
        <taxon>Brassiceae</taxon>
        <taxon>Brassica</taxon>
    </lineage>
</organism>
<protein>
    <submittedName>
        <fullName evidence="1">Uncharacterized protein</fullName>
    </submittedName>
</protein>
<dbReference type="AlphaFoldDB" id="A0A8S9FEL5"/>
<dbReference type="EMBL" id="QGKY02002305">
    <property type="protein sequence ID" value="KAF2531259.1"/>
    <property type="molecule type" value="Genomic_DNA"/>
</dbReference>
<name>A0A8S9FEL5_BRACR</name>
<gene>
    <name evidence="1" type="ORF">F2Q70_00031312</name>
</gene>
<sequence>MFEADQRRLFSQFEVREFCDNLVEGVVKALRDVRKIQKKRTTTRAPVAESSLFISEKTKGKSKNNLEDLKDFSDSLPIFDEYNEELIESLIIFEDECDLPSPKSDFMFDDEETNGLTCFEPEHPSGLVLFSQNFEEEPFDYSHQGPLLGTRRPMDDDLGSIFDEEEELGPTFDEKAPSMTSISMENHLCFDPGRTPTPLTTDIQEHCKKLDLINFLSEICVKISSQDVKRFGFDKSFQHDNGINSGFALSFDQFLKHIKGFDHFEESLELDLQQPDFCARNSFDSFVFKENSFNLSCYRYALITGKETLVSDLNKINMISLQEVSGTEAEIVLISLRFGNGKMDLRSNTFQEGRNDVLLGSAPGKTNMHGLIMGSKHFSFIGEDKHDQSPRGVRNRSIDRAYKFEIWRWKYLRKTTSKLQRSEMELRSNPFKERGNDVPLDSALGKTDMHGLIMESSKDICSLFDSYLPNHEASTSREFRPSEKLEMANILSDEPTTNSIMPKNTFRFLVRLSPSKQISISLDMCVISGNV</sequence>
<accession>A0A8S9FEL5</accession>
<comment type="caution">
    <text evidence="1">The sequence shown here is derived from an EMBL/GenBank/DDBJ whole genome shotgun (WGS) entry which is preliminary data.</text>
</comment>
<evidence type="ECO:0000313" key="1">
    <source>
        <dbReference type="EMBL" id="KAF2531259.1"/>
    </source>
</evidence>